<dbReference type="InterPro" id="IPR035899">
    <property type="entry name" value="DBL_dom_sf"/>
</dbReference>
<dbReference type="PANTHER" id="PTHR24216:SF65">
    <property type="entry name" value="PAXILLIN-LIKE PROTEIN 1"/>
    <property type="match status" value="1"/>
</dbReference>
<comment type="caution">
    <text evidence="3">The sequence shown here is derived from an EMBL/GenBank/DDBJ whole genome shotgun (WGS) entry which is preliminary data.</text>
</comment>
<evidence type="ECO:0000256" key="1">
    <source>
        <dbReference type="SAM" id="MobiDB-lite"/>
    </source>
</evidence>
<dbReference type="EMBL" id="CAJVPL010000206">
    <property type="protein sequence ID" value="CAG8465277.1"/>
    <property type="molecule type" value="Genomic_DNA"/>
</dbReference>
<feature type="compositionally biased region" description="Polar residues" evidence="1">
    <location>
        <begin position="501"/>
        <end position="512"/>
    </location>
</feature>
<dbReference type="Proteomes" id="UP000789831">
    <property type="component" value="Unassembled WGS sequence"/>
</dbReference>
<dbReference type="Pfam" id="PF00621">
    <property type="entry name" value="RhoGEF"/>
    <property type="match status" value="1"/>
</dbReference>
<evidence type="ECO:0000259" key="2">
    <source>
        <dbReference type="PROSITE" id="PS50010"/>
    </source>
</evidence>
<feature type="compositionally biased region" description="Pro residues" evidence="1">
    <location>
        <begin position="231"/>
        <end position="241"/>
    </location>
</feature>
<evidence type="ECO:0000313" key="4">
    <source>
        <dbReference type="Proteomes" id="UP000789831"/>
    </source>
</evidence>
<dbReference type="PANTHER" id="PTHR24216">
    <property type="entry name" value="PAXILLIN-RELATED"/>
    <property type="match status" value="1"/>
</dbReference>
<dbReference type="SUPFAM" id="SSF48065">
    <property type="entry name" value="DBL homology domain (DH-domain)"/>
    <property type="match status" value="1"/>
</dbReference>
<dbReference type="GO" id="GO:0005085">
    <property type="term" value="F:guanyl-nucleotide exchange factor activity"/>
    <property type="evidence" value="ECO:0007669"/>
    <property type="project" value="InterPro"/>
</dbReference>
<feature type="region of interest" description="Disordered" evidence="1">
    <location>
        <begin position="429"/>
        <end position="605"/>
    </location>
</feature>
<gene>
    <name evidence="3" type="ORF">AGERDE_LOCUS2461</name>
</gene>
<sequence>MNEPSRALGSDTRENGPDGRMPQHDVPYSHHKTNPLTDLIETEKQFRVTACWRPDELPPAELDTMFRNIEEIYRQNKRFWTKLYKISKSPESAKDLGDTLMIWVDDMEAPYTQYCQHFIKGFDSWPMIEEHETLQQTLIRIAAERNRPVSLDFFFEMPLTRLQYYKKLYMRLLKSTAPGRSDHQLLFSANQRLDILIDMERQARTHIQSGPAILASLPLKQPQHDAISIPPSTPQQPPVSPGFPRNNNFPSSSPGYSLHPELNSEFPSRINWNYGLEELEEQLDMSTVIDLFTKQPKKVKISLRPKSLPFKRDIRLHDNFVVIIQYADGSVMHKAHMFLLTDLLMICRVLTPEEKQRMPHIEFLLLYPPLSGKHLAVRDLNDTKDDLLELFVMKREKIILRAESKIVKDRWFQGFNEIIDFATKASVKPRVNTDPRSLSQDPARTSPLSANDTKRSPKSPISPYVMRDNSNDGGQLLTPPTAQHQLSQPSSPVSSERKIFPSNSDQNMNSPDSRSRLSPPGLAMNNNFNNSTVYPNSLPNTNNPPNLHFQQRSRTPDPPRNAGGQYPGDYKPYPPESSSRRSDPTAAEVHMSPNRQRSNSNSSLASVSSVAATREILYKTPPCKVFIWKESTWKPLTTRENCIIEIRLTTTGKCCWAILLEKSRRMVLNAWILPSTTLRRETPTDFSISCEMGQGKEYYRISTPHPVEADRCMQNIKGNEQNLSPQSQSPRVQFPPQQQQNLSPQSQSPRVQFPPQQQQNLSPQSQSPRVQFPPQQQQNQSPQSQSIRFQLPPQLKQQLPAQPQNVPRLVVPVQPQTPRSSSRSASLAQETAHEIVATVTKIMETKCRVFLQNDHGVWTNLNWGHMKLSIETPAHRKRIVISSDKQQTKIIDAIVWEDGVERVGKTGVAITLANMGIVYMLQMKEEKTAIKAFELMKEKKVKS</sequence>
<dbReference type="OrthoDB" id="6244550at2759"/>
<evidence type="ECO:0000313" key="3">
    <source>
        <dbReference type="EMBL" id="CAG8465277.1"/>
    </source>
</evidence>
<keyword evidence="4" id="KW-1185">Reference proteome</keyword>
<feature type="compositionally biased region" description="Low complexity" evidence="1">
    <location>
        <begin position="724"/>
        <end position="786"/>
    </location>
</feature>
<protein>
    <submittedName>
        <fullName evidence="3">4206_t:CDS:1</fullName>
    </submittedName>
</protein>
<dbReference type="Gene3D" id="2.30.29.30">
    <property type="entry name" value="Pleckstrin-homology domain (PH domain)/Phosphotyrosine-binding domain (PTB)"/>
    <property type="match status" value="1"/>
</dbReference>
<organism evidence="3 4">
    <name type="scientific">Ambispora gerdemannii</name>
    <dbReference type="NCBI Taxonomy" id="144530"/>
    <lineage>
        <taxon>Eukaryota</taxon>
        <taxon>Fungi</taxon>
        <taxon>Fungi incertae sedis</taxon>
        <taxon>Mucoromycota</taxon>
        <taxon>Glomeromycotina</taxon>
        <taxon>Glomeromycetes</taxon>
        <taxon>Archaeosporales</taxon>
        <taxon>Ambisporaceae</taxon>
        <taxon>Ambispora</taxon>
    </lineage>
</organism>
<feature type="compositionally biased region" description="Polar residues" evidence="1">
    <location>
        <begin position="524"/>
        <end position="534"/>
    </location>
</feature>
<feature type="compositionally biased region" description="Low complexity" evidence="1">
    <location>
        <begin position="535"/>
        <end position="547"/>
    </location>
</feature>
<accession>A0A9N8VSY9</accession>
<proteinExistence type="predicted"/>
<feature type="domain" description="DH" evidence="2">
    <location>
        <begin position="61"/>
        <end position="203"/>
    </location>
</feature>
<name>A0A9N8VSY9_9GLOM</name>
<reference evidence="3" key="1">
    <citation type="submission" date="2021-06" db="EMBL/GenBank/DDBJ databases">
        <authorList>
            <person name="Kallberg Y."/>
            <person name="Tangrot J."/>
            <person name="Rosling A."/>
        </authorList>
    </citation>
    <scope>NUCLEOTIDE SEQUENCE</scope>
    <source>
        <strain evidence="3">MT106</strain>
    </source>
</reference>
<dbReference type="AlphaFoldDB" id="A0A9N8VSY9"/>
<feature type="compositionally biased region" description="Polar residues" evidence="1">
    <location>
        <begin position="478"/>
        <end position="494"/>
    </location>
</feature>
<feature type="compositionally biased region" description="Polar residues" evidence="1">
    <location>
        <begin position="434"/>
        <end position="451"/>
    </location>
</feature>
<dbReference type="InterPro" id="IPR011993">
    <property type="entry name" value="PH-like_dom_sf"/>
</dbReference>
<dbReference type="PROSITE" id="PS50010">
    <property type="entry name" value="DH_2"/>
    <property type="match status" value="1"/>
</dbReference>
<feature type="compositionally biased region" description="Basic and acidic residues" evidence="1">
    <location>
        <begin position="11"/>
        <end position="23"/>
    </location>
</feature>
<dbReference type="Gene3D" id="1.20.900.10">
    <property type="entry name" value="Dbl homology (DH) domain"/>
    <property type="match status" value="1"/>
</dbReference>
<dbReference type="SUPFAM" id="SSF50729">
    <property type="entry name" value="PH domain-like"/>
    <property type="match status" value="1"/>
</dbReference>
<feature type="region of interest" description="Disordered" evidence="1">
    <location>
        <begin position="1"/>
        <end position="33"/>
    </location>
</feature>
<feature type="region of interest" description="Disordered" evidence="1">
    <location>
        <begin position="225"/>
        <end position="257"/>
    </location>
</feature>
<feature type="region of interest" description="Disordered" evidence="1">
    <location>
        <begin position="719"/>
        <end position="786"/>
    </location>
</feature>
<dbReference type="InterPro" id="IPR000219">
    <property type="entry name" value="DH_dom"/>
</dbReference>
<feature type="compositionally biased region" description="Polar residues" evidence="1">
    <location>
        <begin position="245"/>
        <end position="255"/>
    </location>
</feature>